<feature type="transmembrane region" description="Helical" evidence="6">
    <location>
        <begin position="441"/>
        <end position="459"/>
    </location>
</feature>
<feature type="transmembrane region" description="Helical" evidence="6">
    <location>
        <begin position="285"/>
        <end position="310"/>
    </location>
</feature>
<dbReference type="PANTHER" id="PTHR42770:SF16">
    <property type="entry name" value="AMINO ACID PERMEASE"/>
    <property type="match status" value="1"/>
</dbReference>
<evidence type="ECO:0000313" key="8">
    <source>
        <dbReference type="Proteomes" id="UP000287519"/>
    </source>
</evidence>
<name>A0A402CK22_RHOWR</name>
<dbReference type="AlphaFoldDB" id="A0A402CK22"/>
<organism evidence="7 8">
    <name type="scientific">Rhodococcus wratislaviensis</name>
    <name type="common">Tsukamurella wratislaviensis</name>
    <dbReference type="NCBI Taxonomy" id="44752"/>
    <lineage>
        <taxon>Bacteria</taxon>
        <taxon>Bacillati</taxon>
        <taxon>Actinomycetota</taxon>
        <taxon>Actinomycetes</taxon>
        <taxon>Mycobacteriales</taxon>
        <taxon>Nocardiaceae</taxon>
        <taxon>Rhodococcus</taxon>
    </lineage>
</organism>
<dbReference type="OrthoDB" id="137613at2"/>
<feature type="transmembrane region" description="Helical" evidence="6">
    <location>
        <begin position="408"/>
        <end position="429"/>
    </location>
</feature>
<dbReference type="Pfam" id="PF13520">
    <property type="entry name" value="AA_permease_2"/>
    <property type="match status" value="1"/>
</dbReference>
<dbReference type="EMBL" id="BHYM01000085">
    <property type="protein sequence ID" value="GCE43974.1"/>
    <property type="molecule type" value="Genomic_DNA"/>
</dbReference>
<feature type="transmembrane region" description="Helical" evidence="6">
    <location>
        <begin position="207"/>
        <end position="228"/>
    </location>
</feature>
<feature type="transmembrane region" description="Helical" evidence="6">
    <location>
        <begin position="166"/>
        <end position="187"/>
    </location>
</feature>
<dbReference type="PIRSF" id="PIRSF006060">
    <property type="entry name" value="AA_transporter"/>
    <property type="match status" value="1"/>
</dbReference>
<feature type="transmembrane region" description="Helical" evidence="6">
    <location>
        <begin position="21"/>
        <end position="42"/>
    </location>
</feature>
<gene>
    <name evidence="7" type="ORF">Rhow_008272</name>
</gene>
<feature type="transmembrane region" description="Helical" evidence="6">
    <location>
        <begin position="342"/>
        <end position="361"/>
    </location>
</feature>
<keyword evidence="8" id="KW-1185">Reference proteome</keyword>
<evidence type="ECO:0000256" key="2">
    <source>
        <dbReference type="ARBA" id="ARBA00022475"/>
    </source>
</evidence>
<feature type="transmembrane region" description="Helical" evidence="6">
    <location>
        <begin position="373"/>
        <end position="396"/>
    </location>
</feature>
<comment type="subcellular location">
    <subcellularLocation>
        <location evidence="1">Cell membrane</location>
        <topology evidence="1">Multi-pass membrane protein</topology>
    </subcellularLocation>
</comment>
<keyword evidence="3 6" id="KW-0812">Transmembrane</keyword>
<feature type="transmembrane region" description="Helical" evidence="6">
    <location>
        <begin position="48"/>
        <end position="81"/>
    </location>
</feature>
<evidence type="ECO:0000313" key="7">
    <source>
        <dbReference type="EMBL" id="GCE43974.1"/>
    </source>
</evidence>
<dbReference type="InterPro" id="IPR002293">
    <property type="entry name" value="AA/rel_permease1"/>
</dbReference>
<keyword evidence="2" id="KW-1003">Cell membrane</keyword>
<dbReference type="Proteomes" id="UP000287519">
    <property type="component" value="Unassembled WGS sequence"/>
</dbReference>
<keyword evidence="5 6" id="KW-0472">Membrane</keyword>
<evidence type="ECO:0000256" key="5">
    <source>
        <dbReference type="ARBA" id="ARBA00023136"/>
    </source>
</evidence>
<dbReference type="InterPro" id="IPR050367">
    <property type="entry name" value="APC_superfamily"/>
</dbReference>
<feature type="transmembrane region" description="Helical" evidence="6">
    <location>
        <begin position="240"/>
        <end position="265"/>
    </location>
</feature>
<dbReference type="GO" id="GO:0005886">
    <property type="term" value="C:plasma membrane"/>
    <property type="evidence" value="ECO:0007669"/>
    <property type="project" value="UniProtKB-SubCell"/>
</dbReference>
<dbReference type="PANTHER" id="PTHR42770">
    <property type="entry name" value="AMINO ACID TRANSPORTER-RELATED"/>
    <property type="match status" value="1"/>
</dbReference>
<evidence type="ECO:0000256" key="1">
    <source>
        <dbReference type="ARBA" id="ARBA00004651"/>
    </source>
</evidence>
<evidence type="ECO:0000256" key="3">
    <source>
        <dbReference type="ARBA" id="ARBA00022692"/>
    </source>
</evidence>
<protein>
    <submittedName>
        <fullName evidence="7">Amino acid permease</fullName>
    </submittedName>
</protein>
<dbReference type="Gene3D" id="1.20.1740.10">
    <property type="entry name" value="Amino acid/polyamine transporter I"/>
    <property type="match status" value="1"/>
</dbReference>
<evidence type="ECO:0000256" key="4">
    <source>
        <dbReference type="ARBA" id="ARBA00022989"/>
    </source>
</evidence>
<comment type="caution">
    <text evidence="7">The sequence shown here is derived from an EMBL/GenBank/DDBJ whole genome shotgun (WGS) entry which is preliminary data.</text>
</comment>
<dbReference type="GO" id="GO:0022857">
    <property type="term" value="F:transmembrane transporter activity"/>
    <property type="evidence" value="ECO:0007669"/>
    <property type="project" value="InterPro"/>
</dbReference>
<keyword evidence="4 6" id="KW-1133">Transmembrane helix</keyword>
<evidence type="ECO:0000256" key="6">
    <source>
        <dbReference type="SAM" id="Phobius"/>
    </source>
</evidence>
<dbReference type="RefSeq" id="WP_124395637.1">
    <property type="nucleotide sequence ID" value="NZ_BHYM01000085.1"/>
</dbReference>
<accession>A0A402CK22</accession>
<sequence length="474" mass="49064">MSSKTSRSTPADAAHLKPNTIGAFGLTFMVVAVAAPLTAMASNLSLSLGFGVGAGTVGLLVVVALALAVFASAFVALARYVTNAGAYYAFIGFGLGRTVGSGAAFVATTAYNMAAAGMAAATGYFLGLTVESMLGFDAPWYVYAAVALVLTAWFGRRGVEIAKHLITVVSIMQFVMLLVLAVAVAVQRPEGWTVDVFSPSAMLDGNVALTLAFCVLSFVGFEATAIYGEEARAARTSIKTATYASIVLLVGVFVIATWSLVAAFDDVKAVASEDPGALVFATADIYLGAWSGNLLSILVTISFFAASVAFHNMAARYHFSLGRAELLPPVLATVHPRWGTPAAASALQSAISVLVLAPFVISGADPIINLFPMVSGVTSVSLISLMVGCCASILVAVHRNKLPRTNTWAAIVAPIVAGVCLLVLLGVIVANYSDVTGSTKLLVILMPVLPIGAAVYGALRQRRIGNRNELSVID</sequence>
<proteinExistence type="predicted"/>
<reference evidence="7 8" key="1">
    <citation type="submission" date="2018-11" db="EMBL/GenBank/DDBJ databases">
        <title>Microbial catabolism of amino acid.</title>
        <authorList>
            <person name="Hibi M."/>
            <person name="Ogawa J."/>
        </authorList>
    </citation>
    <scope>NUCLEOTIDE SEQUENCE [LARGE SCALE GENOMIC DNA]</scope>
    <source>
        <strain evidence="7 8">C31-06</strain>
    </source>
</reference>
<feature type="transmembrane region" description="Helical" evidence="6">
    <location>
        <begin position="138"/>
        <end position="154"/>
    </location>
</feature>